<protein>
    <submittedName>
        <fullName evidence="1">Uncharacterized protein</fullName>
    </submittedName>
</protein>
<reference evidence="1" key="1">
    <citation type="thesis" date="2020" institute="ProQuest LLC" country="789 East Eisenhower Parkway, Ann Arbor, MI, USA">
        <title>Comparative Genomics and Chromosome Evolution.</title>
        <authorList>
            <person name="Mudd A.B."/>
        </authorList>
    </citation>
    <scope>NUCLEOTIDE SEQUENCE</scope>
    <source>
        <strain evidence="1">Female2</strain>
        <tissue evidence="1">Blood</tissue>
    </source>
</reference>
<proteinExistence type="predicted"/>
<name>A0A8T2JMC7_9PIPI</name>
<dbReference type="AlphaFoldDB" id="A0A8T2JMC7"/>
<keyword evidence="2" id="KW-1185">Reference proteome</keyword>
<comment type="caution">
    <text evidence="1">The sequence shown here is derived from an EMBL/GenBank/DDBJ whole genome shotgun (WGS) entry which is preliminary data.</text>
</comment>
<organism evidence="1 2">
    <name type="scientific">Hymenochirus boettgeri</name>
    <name type="common">Congo dwarf clawed frog</name>
    <dbReference type="NCBI Taxonomy" id="247094"/>
    <lineage>
        <taxon>Eukaryota</taxon>
        <taxon>Metazoa</taxon>
        <taxon>Chordata</taxon>
        <taxon>Craniata</taxon>
        <taxon>Vertebrata</taxon>
        <taxon>Euteleostomi</taxon>
        <taxon>Amphibia</taxon>
        <taxon>Batrachia</taxon>
        <taxon>Anura</taxon>
        <taxon>Pipoidea</taxon>
        <taxon>Pipidae</taxon>
        <taxon>Pipinae</taxon>
        <taxon>Hymenochirus</taxon>
    </lineage>
</organism>
<dbReference type="Proteomes" id="UP000812440">
    <property type="component" value="Chromosome 8_10"/>
</dbReference>
<accession>A0A8T2JMC7</accession>
<dbReference type="EMBL" id="JAACNH010000003">
    <property type="protein sequence ID" value="KAG8446359.1"/>
    <property type="molecule type" value="Genomic_DNA"/>
</dbReference>
<evidence type="ECO:0000313" key="1">
    <source>
        <dbReference type="EMBL" id="KAG8446359.1"/>
    </source>
</evidence>
<evidence type="ECO:0000313" key="2">
    <source>
        <dbReference type="Proteomes" id="UP000812440"/>
    </source>
</evidence>
<sequence>MIQYYFISCTDPGISRLNRHILFKSNTTNGVGRFFPEYLTPVVHLEGFFYYCTIGKVEMGHRSPPPVPIKRQLHPHKNIF</sequence>
<gene>
    <name evidence="1" type="ORF">GDO86_013990</name>
</gene>